<protein>
    <submittedName>
        <fullName evidence="2">FAD-binding domain-containing protein</fullName>
    </submittedName>
</protein>
<dbReference type="InterPro" id="IPR036188">
    <property type="entry name" value="FAD/NAD-bd_sf"/>
</dbReference>
<dbReference type="OrthoDB" id="10051892at2759"/>
<dbReference type="EMBL" id="SSOP01000010">
    <property type="protein sequence ID" value="KAB5595386.1"/>
    <property type="molecule type" value="Genomic_DNA"/>
</dbReference>
<dbReference type="Gene3D" id="3.50.50.60">
    <property type="entry name" value="FAD/NAD(P)-binding domain"/>
    <property type="match status" value="1"/>
</dbReference>
<reference evidence="2 3" key="1">
    <citation type="journal article" date="2019" name="Fungal Biol. Biotechnol.">
        <title>Draft genome sequence of fastidious pathogen Ceratobasidium theobromae, which causes vascular-streak dieback in Theobroma cacao.</title>
        <authorList>
            <person name="Ali S.S."/>
            <person name="Asman A."/>
            <person name="Shao J."/>
            <person name="Firmansyah A.P."/>
            <person name="Susilo A.W."/>
            <person name="Rosmana A."/>
            <person name="McMahon P."/>
            <person name="Junaid M."/>
            <person name="Guest D."/>
            <person name="Kheng T.Y."/>
            <person name="Meinhardt L.W."/>
            <person name="Bailey B.A."/>
        </authorList>
    </citation>
    <scope>NUCLEOTIDE SEQUENCE [LARGE SCALE GENOMIC DNA]</scope>
    <source>
        <strain evidence="2 3">CT2</strain>
    </source>
</reference>
<keyword evidence="1" id="KW-0812">Transmembrane</keyword>
<accession>A0A5N5QW32</accession>
<keyword evidence="1" id="KW-0472">Membrane</keyword>
<comment type="caution">
    <text evidence="2">The sequence shown here is derived from an EMBL/GenBank/DDBJ whole genome shotgun (WGS) entry which is preliminary data.</text>
</comment>
<dbReference type="Gene3D" id="3.30.9.30">
    <property type="match status" value="1"/>
</dbReference>
<feature type="transmembrane region" description="Helical" evidence="1">
    <location>
        <begin position="6"/>
        <end position="31"/>
    </location>
</feature>
<dbReference type="AlphaFoldDB" id="A0A5N5QW32"/>
<keyword evidence="3" id="KW-1185">Reference proteome</keyword>
<proteinExistence type="predicted"/>
<dbReference type="Proteomes" id="UP000383932">
    <property type="component" value="Unassembled WGS sequence"/>
</dbReference>
<keyword evidence="1" id="KW-1133">Transmembrane helix</keyword>
<dbReference type="SUPFAM" id="SSF51905">
    <property type="entry name" value="FAD/NAD(P)-binding domain"/>
    <property type="match status" value="1"/>
</dbReference>
<evidence type="ECO:0000313" key="3">
    <source>
        <dbReference type="Proteomes" id="UP000383932"/>
    </source>
</evidence>
<organism evidence="2 3">
    <name type="scientific">Ceratobasidium theobromae</name>
    <dbReference type="NCBI Taxonomy" id="1582974"/>
    <lineage>
        <taxon>Eukaryota</taxon>
        <taxon>Fungi</taxon>
        <taxon>Dikarya</taxon>
        <taxon>Basidiomycota</taxon>
        <taxon>Agaricomycotina</taxon>
        <taxon>Agaricomycetes</taxon>
        <taxon>Cantharellales</taxon>
        <taxon>Ceratobasidiaceae</taxon>
        <taxon>Ceratobasidium</taxon>
    </lineage>
</organism>
<name>A0A5N5QW32_9AGAM</name>
<evidence type="ECO:0000313" key="2">
    <source>
        <dbReference type="EMBL" id="KAB5595386.1"/>
    </source>
</evidence>
<evidence type="ECO:0000256" key="1">
    <source>
        <dbReference type="SAM" id="Phobius"/>
    </source>
</evidence>
<sequence length="554" mass="60474">MLVLTTLWYIVSGAALAAGLFLVLLEALWFVARRRSVNSTTAIHELPRLGNCHASGRISGNAVIAGGSIAGLATAIICSKLFEHVIIVEPDSMTEVKRTRVAQAEQIHGIQAISLQILRRIIPEFDARVVTQGGRILESNGHIKIGSTDVQFEAGSLPDTIFISRLSLERILREYVQSIPTVRTVQGLVTGVTPDITGQRIQRVIIQVKSDSAQTIEVDTSMFADCSGPATIGLKLLEKAQGAGWGPYPKTMYDPKISYATASIPVPDRLKNALPIFTRQLNEYKSFTELGFLKSIIPHADQDDRIVCMVHSDNGGLMCGIGGWDLPPAMRPRSFGDYVQQVDSVWQNASSGKSLKEDPGRMAVMDSLRALESALEESGVTPEFKFCKMGSCYKVDYAGAPKPSNFVAIGDSFLRVNPTFGQGISKALVDVASLNGALLDARLISTMSNGGPGWSLPGSFSIDMLTRQTPRVMHMWDSTKDSDYGRRGTERVPGESPELGEFGRKYWRRLVQVASKDQAAALDIFRSLHLIAPPLDLLRPSLFIRAMWCGLRAP</sequence>
<gene>
    <name evidence="2" type="ORF">CTheo_1258</name>
</gene>